<comment type="caution">
    <text evidence="2">The sequence shown here is derived from an EMBL/GenBank/DDBJ whole genome shotgun (WGS) entry which is preliminary data.</text>
</comment>
<dbReference type="Proteomes" id="UP000587527">
    <property type="component" value="Unassembled WGS sequence"/>
</dbReference>
<dbReference type="EMBL" id="JACHMN010000002">
    <property type="protein sequence ID" value="MBB5868459.1"/>
    <property type="molecule type" value="Genomic_DNA"/>
</dbReference>
<keyword evidence="1" id="KW-1133">Transmembrane helix</keyword>
<dbReference type="AlphaFoldDB" id="A0A841BMP8"/>
<name>A0A841BMP8_9ACTN</name>
<gene>
    <name evidence="2" type="ORF">F4553_001838</name>
</gene>
<protein>
    <submittedName>
        <fullName evidence="2">Uncharacterized protein involved in cysteine biosynthesis</fullName>
    </submittedName>
</protein>
<feature type="transmembrane region" description="Helical" evidence="1">
    <location>
        <begin position="53"/>
        <end position="69"/>
    </location>
</feature>
<keyword evidence="1" id="KW-0812">Transmembrane</keyword>
<feature type="transmembrane region" description="Helical" evidence="1">
    <location>
        <begin position="6"/>
        <end position="32"/>
    </location>
</feature>
<keyword evidence="1" id="KW-0472">Membrane</keyword>
<evidence type="ECO:0000313" key="3">
    <source>
        <dbReference type="Proteomes" id="UP000587527"/>
    </source>
</evidence>
<keyword evidence="3" id="KW-1185">Reference proteome</keyword>
<evidence type="ECO:0000313" key="2">
    <source>
        <dbReference type="EMBL" id="MBB5868459.1"/>
    </source>
</evidence>
<accession>A0A841BMP8</accession>
<reference evidence="2 3" key="1">
    <citation type="submission" date="2020-08" db="EMBL/GenBank/DDBJ databases">
        <title>Sequencing the genomes of 1000 actinobacteria strains.</title>
        <authorList>
            <person name="Klenk H.-P."/>
        </authorList>
    </citation>
    <scope>NUCLEOTIDE SEQUENCE [LARGE SCALE GENOMIC DNA]</scope>
    <source>
        <strain evidence="2 3">DSM 45362</strain>
    </source>
</reference>
<organism evidence="2 3">
    <name type="scientific">Allocatelliglobosispora scoriae</name>
    <dbReference type="NCBI Taxonomy" id="643052"/>
    <lineage>
        <taxon>Bacteria</taxon>
        <taxon>Bacillati</taxon>
        <taxon>Actinomycetota</taxon>
        <taxon>Actinomycetes</taxon>
        <taxon>Micromonosporales</taxon>
        <taxon>Micromonosporaceae</taxon>
        <taxon>Allocatelliglobosispora</taxon>
    </lineage>
</organism>
<sequence length="107" mass="11878">MLIPAINVAIAPALVLLLNGFLLGLVVLAIPLHHRGVRRFRDHLRYAWRNRSFVTGYGITSILILAVPFTPLRLVTIPVVMVGAVLLYHRIERAKPLGDLQIPAVQT</sequence>
<evidence type="ECO:0000256" key="1">
    <source>
        <dbReference type="SAM" id="Phobius"/>
    </source>
</evidence>
<proteinExistence type="predicted"/>